<evidence type="ECO:0000259" key="1">
    <source>
        <dbReference type="Pfam" id="PF01243"/>
    </source>
</evidence>
<dbReference type="AlphaFoldDB" id="A0A1G8XMH1"/>
<keyword evidence="5" id="KW-1185">Reference proteome</keyword>
<reference evidence="2 5" key="3">
    <citation type="submission" date="2021-03" db="EMBL/GenBank/DDBJ databases">
        <title>Genomic Encyclopedia of Type Strains, Phase IV (KMG-IV): sequencing the most valuable type-strain genomes for metagenomic binning, comparative biology and taxonomic classification.</title>
        <authorList>
            <person name="Goeker M."/>
        </authorList>
    </citation>
    <scope>NUCLEOTIDE SEQUENCE [LARGE SCALE GENOMIC DNA]</scope>
    <source>
        <strain evidence="2 5">DSM 22420</strain>
    </source>
</reference>
<dbReference type="EMBL" id="JAGGKN010000004">
    <property type="protein sequence ID" value="MBP1952257.1"/>
    <property type="molecule type" value="Genomic_DNA"/>
</dbReference>
<dbReference type="Gene3D" id="2.30.110.10">
    <property type="entry name" value="Electron Transport, Fmn-binding Protein, Chain A"/>
    <property type="match status" value="1"/>
</dbReference>
<evidence type="ECO:0000313" key="3">
    <source>
        <dbReference type="EMBL" id="SDJ91789.1"/>
    </source>
</evidence>
<dbReference type="InterPro" id="IPR052917">
    <property type="entry name" value="Stress-Dev_Protein"/>
</dbReference>
<dbReference type="PANTHER" id="PTHR34818">
    <property type="entry name" value="PROTEIN BLI-3"/>
    <property type="match status" value="1"/>
</dbReference>
<dbReference type="Pfam" id="PF01243">
    <property type="entry name" value="PNPOx_N"/>
    <property type="match status" value="1"/>
</dbReference>
<dbReference type="OrthoDB" id="5431160at2"/>
<dbReference type="STRING" id="586411.SAMN05216187_103217"/>
<dbReference type="SUPFAM" id="SSF50475">
    <property type="entry name" value="FMN-binding split barrel"/>
    <property type="match status" value="1"/>
</dbReference>
<accession>A0A1G8XMH1</accession>
<dbReference type="Proteomes" id="UP001519348">
    <property type="component" value="Unassembled WGS sequence"/>
</dbReference>
<sequence length="139" mass="16168">MEQSRALERIEEILRESKTGVLSTAKNNVPNARYMWFYNDGLTLYAKTSDQSPKYDELDENPEVHVLLGFNDTENHAFVEINGRAERINNQETIDWLWEEKDEKFFGSKENPHLKVLKITPSAIKIMNDNQEPAEVNLL</sequence>
<dbReference type="Proteomes" id="UP000242700">
    <property type="component" value="Unassembled WGS sequence"/>
</dbReference>
<dbReference type="EMBL" id="FNFI01000003">
    <property type="protein sequence ID" value="SDJ91789.1"/>
    <property type="molecule type" value="Genomic_DNA"/>
</dbReference>
<dbReference type="RefSeq" id="WP_092595975.1">
    <property type="nucleotide sequence ID" value="NZ_BMCN01000002.1"/>
</dbReference>
<dbReference type="PANTHER" id="PTHR34818:SF1">
    <property type="entry name" value="PROTEIN BLI-3"/>
    <property type="match status" value="1"/>
</dbReference>
<feature type="domain" description="Pyridoxamine 5'-phosphate oxidase N-terminal" evidence="1">
    <location>
        <begin position="8"/>
        <end position="126"/>
    </location>
</feature>
<evidence type="ECO:0000313" key="5">
    <source>
        <dbReference type="Proteomes" id="UP001519348"/>
    </source>
</evidence>
<organism evidence="3 4">
    <name type="scientific">Jeotgalicoccus aerolatus</name>
    <dbReference type="NCBI Taxonomy" id="709510"/>
    <lineage>
        <taxon>Bacteria</taxon>
        <taxon>Bacillati</taxon>
        <taxon>Bacillota</taxon>
        <taxon>Bacilli</taxon>
        <taxon>Bacillales</taxon>
        <taxon>Staphylococcaceae</taxon>
        <taxon>Jeotgalicoccus</taxon>
    </lineage>
</organism>
<name>A0A1G8XMH1_9STAP</name>
<gene>
    <name evidence="2" type="ORF">J2Z27_001305</name>
    <name evidence="3" type="ORF">SAMN05216187_103217</name>
</gene>
<protein>
    <submittedName>
        <fullName evidence="3">General stress protein 26</fullName>
    </submittedName>
</protein>
<dbReference type="InterPro" id="IPR012349">
    <property type="entry name" value="Split_barrel_FMN-bd"/>
</dbReference>
<dbReference type="InterPro" id="IPR011576">
    <property type="entry name" value="Pyridox_Oxase_N"/>
</dbReference>
<proteinExistence type="predicted"/>
<reference evidence="4" key="1">
    <citation type="submission" date="2016-10" db="EMBL/GenBank/DDBJ databases">
        <authorList>
            <person name="Varghese N."/>
            <person name="Submissions S."/>
        </authorList>
    </citation>
    <scope>NUCLEOTIDE SEQUENCE [LARGE SCALE GENOMIC DNA]</scope>
    <source>
        <strain evidence="4">CGMCC 1.8911</strain>
    </source>
</reference>
<evidence type="ECO:0000313" key="4">
    <source>
        <dbReference type="Proteomes" id="UP000242700"/>
    </source>
</evidence>
<evidence type="ECO:0000313" key="2">
    <source>
        <dbReference type="EMBL" id="MBP1952257.1"/>
    </source>
</evidence>
<reference evidence="3" key="2">
    <citation type="submission" date="2016-10" db="EMBL/GenBank/DDBJ databases">
        <authorList>
            <person name="de Groot N.N."/>
        </authorList>
    </citation>
    <scope>NUCLEOTIDE SEQUENCE [LARGE SCALE GENOMIC DNA]</scope>
    <source>
        <strain evidence="3">CGMCC 1.8911</strain>
    </source>
</reference>